<sequence>MVIKAKTMSWKKFCTETKSKYGPLYKTAFDKFFKPPTISRTIDSDNSTSNILNILQHLFQTDDIQKDNNHHQPIRLSTTKEQLSKLTIDPTPHITEDELNYVLQVLPKTRLPAQMDWMEI</sequence>
<dbReference type="AlphaFoldDB" id="A0AAV4NID0"/>
<organism evidence="1 2">
    <name type="scientific">Caerostris extrusa</name>
    <name type="common">Bark spider</name>
    <name type="synonym">Caerostris bankana</name>
    <dbReference type="NCBI Taxonomy" id="172846"/>
    <lineage>
        <taxon>Eukaryota</taxon>
        <taxon>Metazoa</taxon>
        <taxon>Ecdysozoa</taxon>
        <taxon>Arthropoda</taxon>
        <taxon>Chelicerata</taxon>
        <taxon>Arachnida</taxon>
        <taxon>Araneae</taxon>
        <taxon>Araneomorphae</taxon>
        <taxon>Entelegynae</taxon>
        <taxon>Araneoidea</taxon>
        <taxon>Araneidae</taxon>
        <taxon>Caerostris</taxon>
    </lineage>
</organism>
<gene>
    <name evidence="1" type="ORF">CEXT_620931</name>
</gene>
<evidence type="ECO:0000313" key="1">
    <source>
        <dbReference type="EMBL" id="GIX84564.1"/>
    </source>
</evidence>
<comment type="caution">
    <text evidence="1">The sequence shown here is derived from an EMBL/GenBank/DDBJ whole genome shotgun (WGS) entry which is preliminary data.</text>
</comment>
<keyword evidence="2" id="KW-1185">Reference proteome</keyword>
<name>A0AAV4NID0_CAEEX</name>
<accession>A0AAV4NID0</accession>
<proteinExistence type="predicted"/>
<evidence type="ECO:0000313" key="2">
    <source>
        <dbReference type="Proteomes" id="UP001054945"/>
    </source>
</evidence>
<reference evidence="1 2" key="1">
    <citation type="submission" date="2021-06" db="EMBL/GenBank/DDBJ databases">
        <title>Caerostris extrusa draft genome.</title>
        <authorList>
            <person name="Kono N."/>
            <person name="Arakawa K."/>
        </authorList>
    </citation>
    <scope>NUCLEOTIDE SEQUENCE [LARGE SCALE GENOMIC DNA]</scope>
</reference>
<dbReference type="Proteomes" id="UP001054945">
    <property type="component" value="Unassembled WGS sequence"/>
</dbReference>
<dbReference type="EMBL" id="BPLR01003438">
    <property type="protein sequence ID" value="GIX84564.1"/>
    <property type="molecule type" value="Genomic_DNA"/>
</dbReference>
<protein>
    <submittedName>
        <fullName evidence="1">Uncharacterized protein</fullName>
    </submittedName>
</protein>